<dbReference type="Pfam" id="PF00990">
    <property type="entry name" value="GGDEF"/>
    <property type="match status" value="1"/>
</dbReference>
<sequence>MKTDRPTVGFFTCHLDNNYAAEVSKGVIYAAEEADINLVIFPGMFLNASYNDPVNSKYDYQYNSIYYYASQHTLDALIVSIGSIGSFLTVRDKKAFLDHFNLPVLTLEIEVPGYPCLYTESTTGMREVVEHVIKTHHKRHIGFVTGRLENADANERFEVYKNVLKENNIEYREKLVAYGDFSEYTENIVGRLIDRNPDIEAIIFANDQMTIGGYKAIKKRGLEIGKDILVTGFDNSITSLTQSPTLTTVDNNLMDLGYHSVYQALELLHSGKTSINMLKSQFIPRRSCPADPQEKTAFIDEVNTNLSNMKSTDLLLSFKKFYLIEHQDIFFADRLFKALESFYSLFTEIVTKERESLTQNEIINSLNELYENPIIKDYFSHTRLTNALSKFHEFISMLNLDEKIRSNLFHAFNISSVQLSYNISRSYFDSMNTYKSGIWTSENITKDTLIFSEQKDLCYNLILDKLNRKGFKSSYIYLYKNDPIKLQEDGSWAIPNDVIFKACSKNGEISVFDNSNLISTKDLFHNEHTENDARTTLAITPIYTNDTQHGIFICEATLGDLQKIYSSCLQLGTSLKFMMLVDHQNDIHARLEKTMNEINIKNDMLNTLYITDELTGLYNRRGFFEAAEGIMKNPYTSGHRILVAFIDMNNLKQVNDIFGHTEGDFALKSIADTLKKSFPENTVVARIGGDEFAVFMMDFDEESPETLRRILDKNSAELNETSNKPYFIEFSYGFHDFICKTDSKLDDMLIKADEELYIDKKCKRKSVLRQS</sequence>
<evidence type="ECO:0000256" key="3">
    <source>
        <dbReference type="ARBA" id="ARBA00023163"/>
    </source>
</evidence>
<evidence type="ECO:0000259" key="4">
    <source>
        <dbReference type="PROSITE" id="PS50887"/>
    </source>
</evidence>
<dbReference type="Gene3D" id="3.40.50.2300">
    <property type="match status" value="2"/>
</dbReference>
<dbReference type="SUPFAM" id="SSF53822">
    <property type="entry name" value="Periplasmic binding protein-like I"/>
    <property type="match status" value="1"/>
</dbReference>
<dbReference type="InterPro" id="IPR000160">
    <property type="entry name" value="GGDEF_dom"/>
</dbReference>
<proteinExistence type="predicted"/>
<keyword evidence="3" id="KW-0804">Transcription</keyword>
<name>A0A1T4NUE0_9FIRM</name>
<protein>
    <submittedName>
        <fullName evidence="5">Diguanylate cyclase (GGDEF) domain-containing protein</fullName>
    </submittedName>
</protein>
<keyword evidence="1" id="KW-0805">Transcription regulation</keyword>
<dbReference type="AlphaFoldDB" id="A0A1T4NUE0"/>
<dbReference type="OrthoDB" id="56125at2"/>
<dbReference type="InterPro" id="IPR043128">
    <property type="entry name" value="Rev_trsase/Diguanyl_cyclase"/>
</dbReference>
<dbReference type="Proteomes" id="UP000189857">
    <property type="component" value="Unassembled WGS sequence"/>
</dbReference>
<dbReference type="InterPro" id="IPR046335">
    <property type="entry name" value="LacI/GalR-like_sensor"/>
</dbReference>
<evidence type="ECO:0000256" key="1">
    <source>
        <dbReference type="ARBA" id="ARBA00023015"/>
    </source>
</evidence>
<dbReference type="RefSeq" id="WP_078787543.1">
    <property type="nucleotide sequence ID" value="NZ_FMTO01000009.1"/>
</dbReference>
<dbReference type="SMART" id="SM00267">
    <property type="entry name" value="GGDEF"/>
    <property type="match status" value="1"/>
</dbReference>
<dbReference type="InterPro" id="IPR028082">
    <property type="entry name" value="Peripla_BP_I"/>
</dbReference>
<feature type="domain" description="GGDEF" evidence="4">
    <location>
        <begin position="639"/>
        <end position="771"/>
    </location>
</feature>
<keyword evidence="6" id="KW-1185">Reference proteome</keyword>
<dbReference type="CDD" id="cd06267">
    <property type="entry name" value="PBP1_LacI_sugar_binding-like"/>
    <property type="match status" value="1"/>
</dbReference>
<accession>A0A1T4NUE0</accession>
<dbReference type="SUPFAM" id="SSF55073">
    <property type="entry name" value="Nucleotide cyclase"/>
    <property type="match status" value="1"/>
</dbReference>
<dbReference type="NCBIfam" id="TIGR00254">
    <property type="entry name" value="GGDEF"/>
    <property type="match status" value="1"/>
</dbReference>
<reference evidence="5 6" key="1">
    <citation type="submission" date="2017-02" db="EMBL/GenBank/DDBJ databases">
        <authorList>
            <person name="Peterson S.W."/>
        </authorList>
    </citation>
    <scope>NUCLEOTIDE SEQUENCE [LARGE SCALE GENOMIC DNA]</scope>
    <source>
        <strain evidence="5 6">ATCC 17233</strain>
    </source>
</reference>
<dbReference type="PANTHER" id="PTHR30146">
    <property type="entry name" value="LACI-RELATED TRANSCRIPTIONAL REPRESSOR"/>
    <property type="match status" value="1"/>
</dbReference>
<dbReference type="GO" id="GO:0000976">
    <property type="term" value="F:transcription cis-regulatory region binding"/>
    <property type="evidence" value="ECO:0007669"/>
    <property type="project" value="TreeGrafter"/>
</dbReference>
<dbReference type="Gene3D" id="3.30.70.270">
    <property type="match status" value="1"/>
</dbReference>
<dbReference type="PANTHER" id="PTHR30146:SF24">
    <property type="entry name" value="XYLOSE OPERON REGULATORY PROTEIN"/>
    <property type="match status" value="1"/>
</dbReference>
<dbReference type="CDD" id="cd01949">
    <property type="entry name" value="GGDEF"/>
    <property type="match status" value="1"/>
</dbReference>
<evidence type="ECO:0000313" key="5">
    <source>
        <dbReference type="EMBL" id="SJZ82990.1"/>
    </source>
</evidence>
<dbReference type="EMBL" id="FUXA01000010">
    <property type="protein sequence ID" value="SJZ82990.1"/>
    <property type="molecule type" value="Genomic_DNA"/>
</dbReference>
<dbReference type="InterPro" id="IPR029787">
    <property type="entry name" value="Nucleotide_cyclase"/>
</dbReference>
<organism evidence="5 6">
    <name type="scientific">Eubacterium ruminantium</name>
    <dbReference type="NCBI Taxonomy" id="42322"/>
    <lineage>
        <taxon>Bacteria</taxon>
        <taxon>Bacillati</taxon>
        <taxon>Bacillota</taxon>
        <taxon>Clostridia</taxon>
        <taxon>Eubacteriales</taxon>
        <taxon>Eubacteriaceae</taxon>
        <taxon>Eubacterium</taxon>
    </lineage>
</organism>
<dbReference type="Pfam" id="PF13377">
    <property type="entry name" value="Peripla_BP_3"/>
    <property type="match status" value="1"/>
</dbReference>
<evidence type="ECO:0000313" key="6">
    <source>
        <dbReference type="Proteomes" id="UP000189857"/>
    </source>
</evidence>
<evidence type="ECO:0000256" key="2">
    <source>
        <dbReference type="ARBA" id="ARBA00023125"/>
    </source>
</evidence>
<dbReference type="GO" id="GO:0003700">
    <property type="term" value="F:DNA-binding transcription factor activity"/>
    <property type="evidence" value="ECO:0007669"/>
    <property type="project" value="TreeGrafter"/>
</dbReference>
<dbReference type="PROSITE" id="PS50887">
    <property type="entry name" value="GGDEF"/>
    <property type="match status" value="1"/>
</dbReference>
<keyword evidence="2" id="KW-0238">DNA-binding</keyword>
<gene>
    <name evidence="5" type="ORF">SAMN02745110_01711</name>
</gene>